<evidence type="ECO:0000313" key="2">
    <source>
        <dbReference type="EMBL" id="MCX2740958.1"/>
    </source>
</evidence>
<keyword evidence="3" id="KW-1185">Reference proteome</keyword>
<feature type="domain" description="MobA-like NTP transferase" evidence="1">
    <location>
        <begin position="8"/>
        <end position="170"/>
    </location>
</feature>
<evidence type="ECO:0000259" key="1">
    <source>
        <dbReference type="Pfam" id="PF12804"/>
    </source>
</evidence>
<reference evidence="2 3" key="1">
    <citation type="submission" date="2022-11" db="EMBL/GenBank/DDBJ databases">
        <title>The characterization of three novel Bacteroidetes species and genomic analysis of their roles in tidal elemental geochemical cycles.</title>
        <authorList>
            <person name="Ma K.-J."/>
        </authorList>
    </citation>
    <scope>NUCLEOTIDE SEQUENCE [LARGE SCALE GENOMIC DNA]</scope>
    <source>
        <strain evidence="2 3">M82</strain>
    </source>
</reference>
<organism evidence="2 3">
    <name type="scientific">Pontibacter anaerobius</name>
    <dbReference type="NCBI Taxonomy" id="2993940"/>
    <lineage>
        <taxon>Bacteria</taxon>
        <taxon>Pseudomonadati</taxon>
        <taxon>Bacteroidota</taxon>
        <taxon>Cytophagia</taxon>
        <taxon>Cytophagales</taxon>
        <taxon>Hymenobacteraceae</taxon>
        <taxon>Pontibacter</taxon>
    </lineage>
</organism>
<comment type="caution">
    <text evidence="2">The sequence shown here is derived from an EMBL/GenBank/DDBJ whole genome shotgun (WGS) entry which is preliminary data.</text>
</comment>
<evidence type="ECO:0000313" key="3">
    <source>
        <dbReference type="Proteomes" id="UP001207228"/>
    </source>
</evidence>
<dbReference type="CDD" id="cd04182">
    <property type="entry name" value="GT_2_like_f"/>
    <property type="match status" value="1"/>
</dbReference>
<dbReference type="InterPro" id="IPR025877">
    <property type="entry name" value="MobA-like_NTP_Trfase"/>
</dbReference>
<dbReference type="Gene3D" id="3.90.550.10">
    <property type="entry name" value="Spore Coat Polysaccharide Biosynthesis Protein SpsA, Chain A"/>
    <property type="match status" value="1"/>
</dbReference>
<dbReference type="SUPFAM" id="SSF53448">
    <property type="entry name" value="Nucleotide-diphospho-sugar transferases"/>
    <property type="match status" value="1"/>
</dbReference>
<dbReference type="InterPro" id="IPR029044">
    <property type="entry name" value="Nucleotide-diphossugar_trans"/>
</dbReference>
<dbReference type="Pfam" id="PF12804">
    <property type="entry name" value="NTP_transf_3"/>
    <property type="match status" value="1"/>
</dbReference>
<dbReference type="PANTHER" id="PTHR43777:SF1">
    <property type="entry name" value="MOLYBDENUM COFACTOR CYTIDYLYLTRANSFERASE"/>
    <property type="match status" value="1"/>
</dbReference>
<proteinExistence type="predicted"/>
<name>A0ABT3RHI7_9BACT</name>
<dbReference type="EMBL" id="JAPFQO010000008">
    <property type="protein sequence ID" value="MCX2740958.1"/>
    <property type="molecule type" value="Genomic_DNA"/>
</dbReference>
<dbReference type="RefSeq" id="WP_266053022.1">
    <property type="nucleotide sequence ID" value="NZ_JAPFQO010000008.1"/>
</dbReference>
<gene>
    <name evidence="2" type="ORF">OO017_13455</name>
</gene>
<dbReference type="Proteomes" id="UP001207228">
    <property type="component" value="Unassembled WGS sequence"/>
</dbReference>
<sequence>MFSVSGLVILAAGASTRLGEPKQLLRYQGKSLLQRATQVALETGFSPVVVVLGANAAILLPEVSNSAVTIVRNPEWQEGMASSIRAGLSELLRLKPELDDVTFMVCDQPYVDAAVLKQLVQAKQDGRSGIVASAYQGTWGTPVLFDKVYFPELLALQGQEGAKKIIMKHKSAVTSISFPAGATDIDTAEDYAALLQTDNTPNDE</sequence>
<protein>
    <submittedName>
        <fullName evidence="2">Nucleotidyltransferase family protein</fullName>
    </submittedName>
</protein>
<dbReference type="PANTHER" id="PTHR43777">
    <property type="entry name" value="MOLYBDENUM COFACTOR CYTIDYLYLTRANSFERASE"/>
    <property type="match status" value="1"/>
</dbReference>
<accession>A0ABT3RHI7</accession>